<keyword evidence="3" id="KW-0597">Phosphoprotein</keyword>
<keyword evidence="4" id="KW-0812">Transmembrane</keyword>
<dbReference type="Pfam" id="PF02518">
    <property type="entry name" value="HATPase_c"/>
    <property type="match status" value="1"/>
</dbReference>
<dbReference type="InterPro" id="IPR036097">
    <property type="entry name" value="HisK_dim/P_sf"/>
</dbReference>
<evidence type="ECO:0000256" key="2">
    <source>
        <dbReference type="ARBA" id="ARBA00012438"/>
    </source>
</evidence>
<keyword evidence="6" id="KW-0808">Transferase</keyword>
<reference evidence="6 7" key="1">
    <citation type="submission" date="2024-08" db="EMBL/GenBank/DDBJ databases">
        <title>Sulfate-reducing bacteria isolated from formation water of the oil field in Kazakhstan and description of Pseudodesulfovibrio sp.</title>
        <authorList>
            <person name="Bidzhieva S.K."/>
            <person name="Tourova T.P."/>
            <person name="Grouzdev D.S."/>
            <person name="Beletsky A.V."/>
            <person name="Sokolova D.S."/>
            <person name="Samigullina S.R."/>
            <person name="Poltaraus A.B."/>
            <person name="Avtukh A.N."/>
            <person name="Tereshina V.M."/>
            <person name="Zhaparov N.S."/>
            <person name="Mardanov A.V."/>
            <person name="Nazina T.N."/>
        </authorList>
    </citation>
    <scope>NUCLEOTIDE SEQUENCE [LARGE SCALE GENOMIC DNA]</scope>
    <source>
        <strain evidence="6 7">9FUS</strain>
    </source>
</reference>
<accession>A0ABV4K606</accession>
<dbReference type="CDD" id="cd00082">
    <property type="entry name" value="HisKA"/>
    <property type="match status" value="1"/>
</dbReference>
<evidence type="ECO:0000256" key="4">
    <source>
        <dbReference type="SAM" id="Phobius"/>
    </source>
</evidence>
<gene>
    <name evidence="6" type="ORF">AB6M95_13255</name>
</gene>
<dbReference type="PANTHER" id="PTHR43547:SF2">
    <property type="entry name" value="HYBRID SIGNAL TRANSDUCTION HISTIDINE KINASE C"/>
    <property type="match status" value="1"/>
</dbReference>
<keyword evidence="6" id="KW-0418">Kinase</keyword>
<dbReference type="InterPro" id="IPR003661">
    <property type="entry name" value="HisK_dim/P_dom"/>
</dbReference>
<evidence type="ECO:0000256" key="1">
    <source>
        <dbReference type="ARBA" id="ARBA00000085"/>
    </source>
</evidence>
<comment type="caution">
    <text evidence="6">The sequence shown here is derived from an EMBL/GenBank/DDBJ whole genome shotgun (WGS) entry which is preliminary data.</text>
</comment>
<dbReference type="PANTHER" id="PTHR43547">
    <property type="entry name" value="TWO-COMPONENT HISTIDINE KINASE"/>
    <property type="match status" value="1"/>
</dbReference>
<dbReference type="Gene3D" id="3.30.565.10">
    <property type="entry name" value="Histidine kinase-like ATPase, C-terminal domain"/>
    <property type="match status" value="1"/>
</dbReference>
<sequence length="468" mass="51692">MDDSGRRDNTARIHPGGLRWLILTRRNRDRHGYPLLGILVLAVLCAVALPLINALVIYPAYTEIMVGTFEDAARRLAVLTIPPSIKHSRLGPAVLDTPRFLADVYRLETDFGLLRVRVLSPDGKILYSTDLAEIDSFESGPIFTDRVSKGRRYARLGAMRNESAPGPASTVDTVETFVPIMRGDEFLGAFELVFDVTGPKRKLERFNLYATVGSFVISFALLGVVLLLIRQEAAKEHSRLQADKLREDVEQITRHDIKTPLLGVLSGITYLENYTTLDPEQKELLEDMRHAANTGMDLISRSLDLYKMETGAYEYAPADVDILSVCRRVADDLSDLARQKGVTMEVTFGDGPLRREDALPLSVEENLFYAVLANLVKNGIEASEFGDTVSMRGAADGEFSVAVHNRAPVPEAVRAHFFDKYATAGKRTGTGLGTYSARLMVEVMGGRIDMDSSEERGTTVTVALPLRP</sequence>
<dbReference type="SUPFAM" id="SSF55874">
    <property type="entry name" value="ATPase domain of HSP90 chaperone/DNA topoisomerase II/histidine kinase"/>
    <property type="match status" value="1"/>
</dbReference>
<keyword evidence="4" id="KW-1133">Transmembrane helix</keyword>
<proteinExistence type="predicted"/>
<dbReference type="RefSeq" id="WP_371387239.1">
    <property type="nucleotide sequence ID" value="NZ_JBGLYH010000040.1"/>
</dbReference>
<dbReference type="Gene3D" id="1.10.287.130">
    <property type="match status" value="1"/>
</dbReference>
<protein>
    <recommendedName>
        <fullName evidence="2">histidine kinase</fullName>
        <ecNumber evidence="2">2.7.13.3</ecNumber>
    </recommendedName>
</protein>
<name>A0ABV4K606_9BACT</name>
<dbReference type="SUPFAM" id="SSF47384">
    <property type="entry name" value="Homodimeric domain of signal transducing histidine kinase"/>
    <property type="match status" value="1"/>
</dbReference>
<dbReference type="PROSITE" id="PS50109">
    <property type="entry name" value="HIS_KIN"/>
    <property type="match status" value="1"/>
</dbReference>
<evidence type="ECO:0000313" key="6">
    <source>
        <dbReference type="EMBL" id="MEZ7197726.1"/>
    </source>
</evidence>
<dbReference type="SMART" id="SM00388">
    <property type="entry name" value="HisKA"/>
    <property type="match status" value="1"/>
</dbReference>
<dbReference type="EC" id="2.7.13.3" evidence="2"/>
<feature type="transmembrane region" description="Helical" evidence="4">
    <location>
        <begin position="208"/>
        <end position="229"/>
    </location>
</feature>
<dbReference type="InterPro" id="IPR003594">
    <property type="entry name" value="HATPase_dom"/>
</dbReference>
<feature type="transmembrane region" description="Helical" evidence="4">
    <location>
        <begin position="35"/>
        <end position="61"/>
    </location>
</feature>
<evidence type="ECO:0000259" key="5">
    <source>
        <dbReference type="PROSITE" id="PS50109"/>
    </source>
</evidence>
<evidence type="ECO:0000256" key="3">
    <source>
        <dbReference type="ARBA" id="ARBA00022553"/>
    </source>
</evidence>
<feature type="domain" description="Histidine kinase" evidence="5">
    <location>
        <begin position="252"/>
        <end position="468"/>
    </location>
</feature>
<organism evidence="6 7">
    <name type="scientific">Pseudodesulfovibrio karagichevae</name>
    <dbReference type="NCBI Taxonomy" id="3239305"/>
    <lineage>
        <taxon>Bacteria</taxon>
        <taxon>Pseudomonadati</taxon>
        <taxon>Thermodesulfobacteriota</taxon>
        <taxon>Desulfovibrionia</taxon>
        <taxon>Desulfovibrionales</taxon>
        <taxon>Desulfovibrionaceae</taxon>
    </lineage>
</organism>
<comment type="catalytic activity">
    <reaction evidence="1">
        <text>ATP + protein L-histidine = ADP + protein N-phospho-L-histidine.</text>
        <dbReference type="EC" id="2.7.13.3"/>
    </reaction>
</comment>
<keyword evidence="4" id="KW-0472">Membrane</keyword>
<dbReference type="Pfam" id="PF00512">
    <property type="entry name" value="HisKA"/>
    <property type="match status" value="1"/>
</dbReference>
<dbReference type="InterPro" id="IPR036890">
    <property type="entry name" value="HATPase_C_sf"/>
</dbReference>
<dbReference type="InterPro" id="IPR005467">
    <property type="entry name" value="His_kinase_dom"/>
</dbReference>
<evidence type="ECO:0000313" key="7">
    <source>
        <dbReference type="Proteomes" id="UP001568698"/>
    </source>
</evidence>
<dbReference type="Proteomes" id="UP001568698">
    <property type="component" value="Unassembled WGS sequence"/>
</dbReference>
<dbReference type="EMBL" id="JBGLYH010000040">
    <property type="protein sequence ID" value="MEZ7197726.1"/>
    <property type="molecule type" value="Genomic_DNA"/>
</dbReference>
<dbReference type="SMART" id="SM00387">
    <property type="entry name" value="HATPase_c"/>
    <property type="match status" value="1"/>
</dbReference>
<keyword evidence="7" id="KW-1185">Reference proteome</keyword>
<dbReference type="GO" id="GO:0016301">
    <property type="term" value="F:kinase activity"/>
    <property type="evidence" value="ECO:0007669"/>
    <property type="project" value="UniProtKB-KW"/>
</dbReference>